<name>A0A0S4J408_BODSA</name>
<sequence>MDGVLLNLKSNMPNIMRSNPHRTTSPRTTTSPIAHPVRSRSPRTVSPVTTPSTRNPENIQPSYGNITKLAPIDPECSNVSVVVVVSPPPHSPPFPRPDGSAAAPRSSVRPRTPSRSCSPQQACPQGDAEFLPLREAQSLDSVCSRRSTTSITTTATVSPKKKSPSRSAQHKEECGNNGFVSLDVMKTLISTTHLHNGGGGKVVTGRSRSSSARKDRCPDVFDLPATHHRDDHLHRPVHHHVSLDVLRGKHKPQDARGR</sequence>
<feature type="compositionally biased region" description="Low complexity" evidence="1">
    <location>
        <begin position="17"/>
        <end position="32"/>
    </location>
</feature>
<protein>
    <submittedName>
        <fullName evidence="2">Uncharacterized protein</fullName>
    </submittedName>
</protein>
<feature type="compositionally biased region" description="Polar residues" evidence="1">
    <location>
        <begin position="55"/>
        <end position="64"/>
    </location>
</feature>
<dbReference type="VEuPathDB" id="TriTrypDB:BSAL_84860"/>
<keyword evidence="3" id="KW-1185">Reference proteome</keyword>
<dbReference type="AlphaFoldDB" id="A0A0S4J408"/>
<dbReference type="EMBL" id="CYKH01000990">
    <property type="protein sequence ID" value="CUG76081.1"/>
    <property type="molecule type" value="Genomic_DNA"/>
</dbReference>
<dbReference type="Proteomes" id="UP000051952">
    <property type="component" value="Unassembled WGS sequence"/>
</dbReference>
<feature type="region of interest" description="Disordered" evidence="1">
    <location>
        <begin position="10"/>
        <end position="64"/>
    </location>
</feature>
<evidence type="ECO:0000313" key="3">
    <source>
        <dbReference type="Proteomes" id="UP000051952"/>
    </source>
</evidence>
<feature type="compositionally biased region" description="Low complexity" evidence="1">
    <location>
        <begin position="141"/>
        <end position="158"/>
    </location>
</feature>
<feature type="region of interest" description="Disordered" evidence="1">
    <location>
        <begin position="139"/>
        <end position="174"/>
    </location>
</feature>
<feature type="region of interest" description="Disordered" evidence="1">
    <location>
        <begin position="90"/>
        <end position="125"/>
    </location>
</feature>
<reference evidence="3" key="1">
    <citation type="submission" date="2015-09" db="EMBL/GenBank/DDBJ databases">
        <authorList>
            <consortium name="Pathogen Informatics"/>
        </authorList>
    </citation>
    <scope>NUCLEOTIDE SEQUENCE [LARGE SCALE GENOMIC DNA]</scope>
    <source>
        <strain evidence="3">Lake Konstanz</strain>
    </source>
</reference>
<feature type="region of interest" description="Disordered" evidence="1">
    <location>
        <begin position="192"/>
        <end position="218"/>
    </location>
</feature>
<feature type="compositionally biased region" description="Low complexity" evidence="1">
    <location>
        <begin position="97"/>
        <end position="119"/>
    </location>
</feature>
<evidence type="ECO:0000256" key="1">
    <source>
        <dbReference type="SAM" id="MobiDB-lite"/>
    </source>
</evidence>
<proteinExistence type="predicted"/>
<feature type="compositionally biased region" description="Low complexity" evidence="1">
    <location>
        <begin position="42"/>
        <end position="54"/>
    </location>
</feature>
<organism evidence="2 3">
    <name type="scientific">Bodo saltans</name>
    <name type="common">Flagellated protozoan</name>
    <dbReference type="NCBI Taxonomy" id="75058"/>
    <lineage>
        <taxon>Eukaryota</taxon>
        <taxon>Discoba</taxon>
        <taxon>Euglenozoa</taxon>
        <taxon>Kinetoplastea</taxon>
        <taxon>Metakinetoplastina</taxon>
        <taxon>Eubodonida</taxon>
        <taxon>Bodonidae</taxon>
        <taxon>Bodo</taxon>
    </lineage>
</organism>
<accession>A0A0S4J408</accession>
<evidence type="ECO:0000313" key="2">
    <source>
        <dbReference type="EMBL" id="CUG76081.1"/>
    </source>
</evidence>
<gene>
    <name evidence="2" type="ORF">BSAL_84860</name>
</gene>